<reference evidence="1" key="1">
    <citation type="journal article" date="2014" name="Front. Microbiol.">
        <title>High frequency of phylogenetically diverse reductive dehalogenase-homologous genes in deep subseafloor sedimentary metagenomes.</title>
        <authorList>
            <person name="Kawai M."/>
            <person name="Futagami T."/>
            <person name="Toyoda A."/>
            <person name="Takaki Y."/>
            <person name="Nishi S."/>
            <person name="Hori S."/>
            <person name="Arai W."/>
            <person name="Tsubouchi T."/>
            <person name="Morono Y."/>
            <person name="Uchiyama I."/>
            <person name="Ito T."/>
            <person name="Fujiyama A."/>
            <person name="Inagaki F."/>
            <person name="Takami H."/>
        </authorList>
    </citation>
    <scope>NUCLEOTIDE SEQUENCE</scope>
    <source>
        <strain evidence="1">Expedition CK06-06</strain>
    </source>
</reference>
<accession>X0YAQ4</accession>
<sequence>MGFKADKQQIERTIGHLFKTLEIYDNRHPGQLTHQGELNQAILDLQTILKIYYEE</sequence>
<proteinExistence type="predicted"/>
<dbReference type="AlphaFoldDB" id="X0YAQ4"/>
<dbReference type="EMBL" id="BARS01052340">
    <property type="protein sequence ID" value="GAG52915.1"/>
    <property type="molecule type" value="Genomic_DNA"/>
</dbReference>
<protein>
    <submittedName>
        <fullName evidence="1">Uncharacterized protein</fullName>
    </submittedName>
</protein>
<name>X0YAQ4_9ZZZZ</name>
<organism evidence="1">
    <name type="scientific">marine sediment metagenome</name>
    <dbReference type="NCBI Taxonomy" id="412755"/>
    <lineage>
        <taxon>unclassified sequences</taxon>
        <taxon>metagenomes</taxon>
        <taxon>ecological metagenomes</taxon>
    </lineage>
</organism>
<evidence type="ECO:0000313" key="1">
    <source>
        <dbReference type="EMBL" id="GAG52915.1"/>
    </source>
</evidence>
<gene>
    <name evidence="1" type="ORF">S01H1_77828</name>
</gene>
<comment type="caution">
    <text evidence="1">The sequence shown here is derived from an EMBL/GenBank/DDBJ whole genome shotgun (WGS) entry which is preliminary data.</text>
</comment>